<dbReference type="GO" id="GO:0003700">
    <property type="term" value="F:DNA-binding transcription factor activity"/>
    <property type="evidence" value="ECO:0007669"/>
    <property type="project" value="InterPro"/>
</dbReference>
<feature type="domain" description="SIS" evidence="5">
    <location>
        <begin position="141"/>
        <end position="279"/>
    </location>
</feature>
<protein>
    <submittedName>
        <fullName evidence="6">Transcriptional regulator, RpiR family</fullName>
    </submittedName>
</protein>
<dbReference type="InterPro" id="IPR000281">
    <property type="entry name" value="HTH_RpiR"/>
</dbReference>
<reference evidence="6" key="1">
    <citation type="submission" date="2016-04" db="EMBL/GenBank/DDBJ databases">
        <authorList>
            <person name="Evans L.H."/>
            <person name="Alamgir A."/>
            <person name="Owens N."/>
            <person name="Weber N.D."/>
            <person name="Virtaneva K."/>
            <person name="Barbian K."/>
            <person name="Babar A."/>
            <person name="Rosenke K."/>
        </authorList>
    </citation>
    <scope>NUCLEOTIDE SEQUENCE</scope>
    <source>
        <strain evidence="6">86</strain>
    </source>
</reference>
<evidence type="ECO:0000256" key="2">
    <source>
        <dbReference type="ARBA" id="ARBA00023125"/>
    </source>
</evidence>
<dbReference type="EMBL" id="FLUO01000001">
    <property type="protein sequence ID" value="SBV90807.1"/>
    <property type="molecule type" value="Genomic_DNA"/>
</dbReference>
<evidence type="ECO:0000256" key="1">
    <source>
        <dbReference type="ARBA" id="ARBA00023015"/>
    </source>
</evidence>
<keyword evidence="1" id="KW-0805">Transcription regulation</keyword>
<dbReference type="InterPro" id="IPR047640">
    <property type="entry name" value="RpiR-like"/>
</dbReference>
<proteinExistence type="predicted"/>
<dbReference type="InterPro" id="IPR009057">
    <property type="entry name" value="Homeodomain-like_sf"/>
</dbReference>
<dbReference type="Pfam" id="PF01418">
    <property type="entry name" value="HTH_6"/>
    <property type="match status" value="1"/>
</dbReference>
<dbReference type="PANTHER" id="PTHR30514">
    <property type="entry name" value="GLUCOKINASE"/>
    <property type="match status" value="1"/>
</dbReference>
<dbReference type="CDD" id="cd05013">
    <property type="entry name" value="SIS_RpiR"/>
    <property type="match status" value="1"/>
</dbReference>
<organism evidence="6">
    <name type="scientific">uncultured Alphaproteobacteria bacterium</name>
    <dbReference type="NCBI Taxonomy" id="91750"/>
    <lineage>
        <taxon>Bacteria</taxon>
        <taxon>Pseudomonadati</taxon>
        <taxon>Pseudomonadota</taxon>
        <taxon>Alphaproteobacteria</taxon>
        <taxon>environmental samples</taxon>
    </lineage>
</organism>
<dbReference type="SUPFAM" id="SSF53697">
    <property type="entry name" value="SIS domain"/>
    <property type="match status" value="1"/>
</dbReference>
<dbReference type="GO" id="GO:0097367">
    <property type="term" value="F:carbohydrate derivative binding"/>
    <property type="evidence" value="ECO:0007669"/>
    <property type="project" value="InterPro"/>
</dbReference>
<name>A0A212IUD7_9PROT</name>
<evidence type="ECO:0000259" key="5">
    <source>
        <dbReference type="PROSITE" id="PS51464"/>
    </source>
</evidence>
<dbReference type="Gene3D" id="1.10.10.10">
    <property type="entry name" value="Winged helix-like DNA-binding domain superfamily/Winged helix DNA-binding domain"/>
    <property type="match status" value="1"/>
</dbReference>
<dbReference type="PANTHER" id="PTHR30514:SF20">
    <property type="entry name" value="TRANSCRIPTIONAL REGULATOR"/>
    <property type="match status" value="1"/>
</dbReference>
<dbReference type="InterPro" id="IPR046348">
    <property type="entry name" value="SIS_dom_sf"/>
</dbReference>
<dbReference type="AlphaFoldDB" id="A0A212IUD7"/>
<evidence type="ECO:0000256" key="3">
    <source>
        <dbReference type="ARBA" id="ARBA00023163"/>
    </source>
</evidence>
<dbReference type="InterPro" id="IPR035472">
    <property type="entry name" value="RpiR-like_SIS"/>
</dbReference>
<dbReference type="GO" id="GO:0003677">
    <property type="term" value="F:DNA binding"/>
    <property type="evidence" value="ECO:0007669"/>
    <property type="project" value="UniProtKB-KW"/>
</dbReference>
<keyword evidence="3" id="KW-0804">Transcription</keyword>
<evidence type="ECO:0000313" key="6">
    <source>
        <dbReference type="EMBL" id="SBV90807.1"/>
    </source>
</evidence>
<dbReference type="InterPro" id="IPR001347">
    <property type="entry name" value="SIS_dom"/>
</dbReference>
<dbReference type="SUPFAM" id="SSF46689">
    <property type="entry name" value="Homeodomain-like"/>
    <property type="match status" value="1"/>
</dbReference>
<dbReference type="Gene3D" id="3.40.50.10490">
    <property type="entry name" value="Glucose-6-phosphate isomerase like protein, domain 1"/>
    <property type="match status" value="1"/>
</dbReference>
<keyword evidence="2" id="KW-0238">DNA-binding</keyword>
<feature type="domain" description="HTH rpiR-type" evidence="4">
    <location>
        <begin position="14"/>
        <end position="90"/>
    </location>
</feature>
<accession>A0A212IUD7</accession>
<dbReference type="PROSITE" id="PS51464">
    <property type="entry name" value="SIS"/>
    <property type="match status" value="1"/>
</dbReference>
<sequence>MGSMPSPPLPRDFEGLRALILARHESLPKRLAQVARFAVDNPEDVALGTAASIAKAADVQPSTLVRLAQTLGYQGFSDLQEVFRQRLKTRNSTYEERLAHAKAIIPDNASGAHVIATGVLGAAIESLDRALQSLDPEALETATSILAAADTIYLLGQRRSYPATCYLGYIFGKLKMRAVVLGSALGNDEEILSLARRTDAALSISFTPYASATVDWTRALAEKDVPVVGITDSVFSPIARLSRAWLEVAESDFEGFRSLGATMALSVSLAIAAANKRCSD</sequence>
<dbReference type="Pfam" id="PF01380">
    <property type="entry name" value="SIS"/>
    <property type="match status" value="1"/>
</dbReference>
<evidence type="ECO:0000259" key="4">
    <source>
        <dbReference type="PROSITE" id="PS51071"/>
    </source>
</evidence>
<gene>
    <name evidence="6" type="ORF">KL86APRO_10046</name>
</gene>
<dbReference type="InterPro" id="IPR036388">
    <property type="entry name" value="WH-like_DNA-bd_sf"/>
</dbReference>
<dbReference type="GO" id="GO:1901135">
    <property type="term" value="P:carbohydrate derivative metabolic process"/>
    <property type="evidence" value="ECO:0007669"/>
    <property type="project" value="InterPro"/>
</dbReference>
<dbReference type="PROSITE" id="PS51071">
    <property type="entry name" value="HTH_RPIR"/>
    <property type="match status" value="1"/>
</dbReference>